<dbReference type="InterPro" id="IPR009030">
    <property type="entry name" value="Growth_fac_rcpt_cys_sf"/>
</dbReference>
<dbReference type="InterPro" id="IPR052235">
    <property type="entry name" value="Nephronectin_domain"/>
</dbReference>
<organism evidence="14 15">
    <name type="scientific">Parelaphostrongylus tenuis</name>
    <name type="common">Meningeal worm</name>
    <dbReference type="NCBI Taxonomy" id="148309"/>
    <lineage>
        <taxon>Eukaryota</taxon>
        <taxon>Metazoa</taxon>
        <taxon>Ecdysozoa</taxon>
        <taxon>Nematoda</taxon>
        <taxon>Chromadorea</taxon>
        <taxon>Rhabditida</taxon>
        <taxon>Rhabditina</taxon>
        <taxon>Rhabditomorpha</taxon>
        <taxon>Strongyloidea</taxon>
        <taxon>Metastrongylidae</taxon>
        <taxon>Parelaphostrongylus</taxon>
    </lineage>
</organism>
<dbReference type="AlphaFoldDB" id="A0AAD5QYX1"/>
<dbReference type="PROSITE" id="PS01187">
    <property type="entry name" value="EGF_CA"/>
    <property type="match status" value="1"/>
</dbReference>
<dbReference type="PROSITE" id="PS00010">
    <property type="entry name" value="ASX_HYDROXYL"/>
    <property type="match status" value="1"/>
</dbReference>
<evidence type="ECO:0000313" key="15">
    <source>
        <dbReference type="Proteomes" id="UP001196413"/>
    </source>
</evidence>
<evidence type="ECO:0000256" key="4">
    <source>
        <dbReference type="ARBA" id="ARBA00022729"/>
    </source>
</evidence>
<evidence type="ECO:0000256" key="11">
    <source>
        <dbReference type="PROSITE-ProRule" id="PRU00076"/>
    </source>
</evidence>
<dbReference type="InterPro" id="IPR001881">
    <property type="entry name" value="EGF-like_Ca-bd_dom"/>
</dbReference>
<keyword evidence="7 12" id="KW-1133">Transmembrane helix</keyword>
<dbReference type="InterPro" id="IPR000742">
    <property type="entry name" value="EGF"/>
</dbReference>
<dbReference type="Pfam" id="PF07645">
    <property type="entry name" value="EGF_CA"/>
    <property type="match status" value="1"/>
</dbReference>
<name>A0AAD5QYX1_PARTN</name>
<dbReference type="GO" id="GO:0048731">
    <property type="term" value="P:system development"/>
    <property type="evidence" value="ECO:0007669"/>
    <property type="project" value="UniProtKB-ARBA"/>
</dbReference>
<keyword evidence="4" id="KW-0732">Signal</keyword>
<dbReference type="Gene3D" id="2.10.25.10">
    <property type="entry name" value="Laminin"/>
    <property type="match status" value="1"/>
</dbReference>
<dbReference type="PROSITE" id="PS01186">
    <property type="entry name" value="EGF_2"/>
    <property type="match status" value="1"/>
</dbReference>
<keyword evidence="9" id="KW-1015">Disulfide bond</keyword>
<gene>
    <name evidence="14" type="ORF">KIN20_027073</name>
</gene>
<comment type="caution">
    <text evidence="14">The sequence shown here is derived from an EMBL/GenBank/DDBJ whole genome shotgun (WGS) entry which is preliminary data.</text>
</comment>
<evidence type="ECO:0000256" key="8">
    <source>
        <dbReference type="ARBA" id="ARBA00023136"/>
    </source>
</evidence>
<dbReference type="InterPro" id="IPR049883">
    <property type="entry name" value="NOTCH1_EGF-like"/>
</dbReference>
<dbReference type="InterPro" id="IPR000152">
    <property type="entry name" value="EGF-type_Asp/Asn_hydroxyl_site"/>
</dbReference>
<dbReference type="GO" id="GO:0005509">
    <property type="term" value="F:calcium ion binding"/>
    <property type="evidence" value="ECO:0007669"/>
    <property type="project" value="InterPro"/>
</dbReference>
<sequence>MRQAGSENLNSFQIVLAQSDGITMLTLIYDKTQSKGPMTGNFFLSNLYLSLLLSRLNSSSSISSPTTFHLLPNDLLSTQSNVGQPGKWIFRIDDVIGTCPAGREHPPLCDKDCPSGRYGFFCEGRCRCSAGFPCDTATGVCANGCAAGWTGSTCDEDVDECAAGIVSCGSNAECVNTIGAYECRCRKGYSGDGKLCSLVERCYSRFGRSCSTNASCAEYPDGPRCVCDQGYRGDGFLCLPKPHHSSVGDITELLHSEKSKDDTHSDVGDHPFVMTSWQGPLWTTHRSPVPRGYSVLHIASTSKPPLNVMKKGHPENQEEFADATTLLFLIGPAVLCAIWVILVIVVIAVCCRNKHSDRTYISTSKQFGAIWKPPSHGTAAAFGAPSNITQYSTRLRPFDVY</sequence>
<accession>A0AAD5QYX1</accession>
<evidence type="ECO:0000259" key="13">
    <source>
        <dbReference type="PROSITE" id="PS50026"/>
    </source>
</evidence>
<dbReference type="CDD" id="cd00054">
    <property type="entry name" value="EGF_CA"/>
    <property type="match status" value="1"/>
</dbReference>
<protein>
    <recommendedName>
        <fullName evidence="13">EGF-like domain-containing protein</fullName>
    </recommendedName>
</protein>
<dbReference type="GO" id="GO:0016020">
    <property type="term" value="C:membrane"/>
    <property type="evidence" value="ECO:0007669"/>
    <property type="project" value="UniProtKB-SubCell"/>
</dbReference>
<evidence type="ECO:0000256" key="7">
    <source>
        <dbReference type="ARBA" id="ARBA00022989"/>
    </source>
</evidence>
<dbReference type="FunFam" id="2.10.25.10:FF:000202">
    <property type="entry name" value="Multiple epidermal growth factor-like domains 8"/>
    <property type="match status" value="1"/>
</dbReference>
<evidence type="ECO:0000256" key="3">
    <source>
        <dbReference type="ARBA" id="ARBA00022692"/>
    </source>
</evidence>
<proteinExistence type="predicted"/>
<evidence type="ECO:0000256" key="1">
    <source>
        <dbReference type="ARBA" id="ARBA00004479"/>
    </source>
</evidence>
<evidence type="ECO:0000256" key="10">
    <source>
        <dbReference type="ARBA" id="ARBA00023180"/>
    </source>
</evidence>
<comment type="caution">
    <text evidence="11">Lacks conserved residue(s) required for the propagation of feature annotation.</text>
</comment>
<keyword evidence="6" id="KW-0106">Calcium</keyword>
<keyword evidence="5" id="KW-0677">Repeat</keyword>
<dbReference type="Proteomes" id="UP001196413">
    <property type="component" value="Unassembled WGS sequence"/>
</dbReference>
<dbReference type="SUPFAM" id="SSF57184">
    <property type="entry name" value="Growth factor receptor domain"/>
    <property type="match status" value="1"/>
</dbReference>
<feature type="domain" description="EGF-like" evidence="13">
    <location>
        <begin position="157"/>
        <end position="197"/>
    </location>
</feature>
<comment type="subcellular location">
    <subcellularLocation>
        <location evidence="1">Membrane</location>
        <topology evidence="1">Single-pass type I membrane protein</topology>
    </subcellularLocation>
</comment>
<dbReference type="SMART" id="SM00179">
    <property type="entry name" value="EGF_CA"/>
    <property type="match status" value="1"/>
</dbReference>
<keyword evidence="3 12" id="KW-0812">Transmembrane</keyword>
<evidence type="ECO:0000256" key="9">
    <source>
        <dbReference type="ARBA" id="ARBA00023157"/>
    </source>
</evidence>
<dbReference type="Gene3D" id="2.170.300.10">
    <property type="entry name" value="Tie2 ligand-binding domain superfamily"/>
    <property type="match status" value="1"/>
</dbReference>
<evidence type="ECO:0000256" key="5">
    <source>
        <dbReference type="ARBA" id="ARBA00022737"/>
    </source>
</evidence>
<dbReference type="InterPro" id="IPR018097">
    <property type="entry name" value="EGF_Ca-bd_CS"/>
</dbReference>
<dbReference type="PANTHER" id="PTHR24050:SF28">
    <property type="entry name" value="UROMODULIN-LIKE"/>
    <property type="match status" value="1"/>
</dbReference>
<reference evidence="14" key="1">
    <citation type="submission" date="2021-06" db="EMBL/GenBank/DDBJ databases">
        <title>Parelaphostrongylus tenuis whole genome reference sequence.</title>
        <authorList>
            <person name="Garwood T.J."/>
            <person name="Larsen P.A."/>
            <person name="Fountain-Jones N.M."/>
            <person name="Garbe J.R."/>
            <person name="Macchietto M.G."/>
            <person name="Kania S.A."/>
            <person name="Gerhold R.W."/>
            <person name="Richards J.E."/>
            <person name="Wolf T.M."/>
        </authorList>
    </citation>
    <scope>NUCLEOTIDE SEQUENCE</scope>
    <source>
        <strain evidence="14">MNPRO001-30</strain>
        <tissue evidence="14">Meninges</tissue>
    </source>
</reference>
<evidence type="ECO:0000256" key="6">
    <source>
        <dbReference type="ARBA" id="ARBA00022837"/>
    </source>
</evidence>
<dbReference type="InterPro" id="IPR009017">
    <property type="entry name" value="GFP"/>
</dbReference>
<evidence type="ECO:0000313" key="14">
    <source>
        <dbReference type="EMBL" id="KAJ1366417.1"/>
    </source>
</evidence>
<dbReference type="SMART" id="SM00181">
    <property type="entry name" value="EGF"/>
    <property type="match status" value="3"/>
</dbReference>
<evidence type="ECO:0000256" key="12">
    <source>
        <dbReference type="SAM" id="Phobius"/>
    </source>
</evidence>
<dbReference type="EMBL" id="JAHQIW010005549">
    <property type="protein sequence ID" value="KAJ1366417.1"/>
    <property type="molecule type" value="Genomic_DNA"/>
</dbReference>
<dbReference type="PANTHER" id="PTHR24050">
    <property type="entry name" value="PA14 DOMAIN-CONTAINING PROTEIN"/>
    <property type="match status" value="1"/>
</dbReference>
<dbReference type="GO" id="GO:0048513">
    <property type="term" value="P:animal organ development"/>
    <property type="evidence" value="ECO:0007669"/>
    <property type="project" value="UniProtKB-ARBA"/>
</dbReference>
<dbReference type="PROSITE" id="PS50026">
    <property type="entry name" value="EGF_3"/>
    <property type="match status" value="1"/>
</dbReference>
<keyword evidence="8 12" id="KW-0472">Membrane</keyword>
<keyword evidence="2 11" id="KW-0245">EGF-like domain</keyword>
<keyword evidence="15" id="KW-1185">Reference proteome</keyword>
<keyword evidence="10" id="KW-0325">Glycoprotein</keyword>
<dbReference type="Gene3D" id="2.40.155.10">
    <property type="entry name" value="Green fluorescent protein"/>
    <property type="match status" value="1"/>
</dbReference>
<feature type="transmembrane region" description="Helical" evidence="12">
    <location>
        <begin position="326"/>
        <end position="351"/>
    </location>
</feature>
<dbReference type="SUPFAM" id="SSF57196">
    <property type="entry name" value="EGF/Laminin"/>
    <property type="match status" value="1"/>
</dbReference>
<evidence type="ECO:0000256" key="2">
    <source>
        <dbReference type="ARBA" id="ARBA00022536"/>
    </source>
</evidence>